<keyword evidence="5" id="KW-0081">Bacteriolytic enzyme</keyword>
<evidence type="ECO:0000256" key="2">
    <source>
        <dbReference type="ARBA" id="ARBA00007553"/>
    </source>
</evidence>
<gene>
    <name evidence="11" type="primary">lysWMY</name>
</gene>
<dbReference type="Pfam" id="PF05257">
    <property type="entry name" value="CHAP"/>
    <property type="match status" value="1"/>
</dbReference>
<name>Q5NTY4_9VIRU</name>
<dbReference type="EC" id="3.5.1.28" evidence="3"/>
<protein>
    <recommendedName>
        <fullName evidence="8">N-acetylmuramoyl-L-alanine amidase</fullName>
        <ecNumber evidence="3">3.5.1.28</ecNumber>
    </recommendedName>
    <alternativeName>
        <fullName evidence="9">D-alanyl-glycyl endopeptidase</fullName>
    </alternativeName>
    <alternativeName>
        <fullName evidence="8">N-acetylmuramoyl-L-alanine amidase</fullName>
    </alternativeName>
</protein>
<dbReference type="InterPro" id="IPR002502">
    <property type="entry name" value="Amidase_domain"/>
</dbReference>
<dbReference type="GO" id="GO:0001897">
    <property type="term" value="P:symbiont-mediated cytolysis of host cell"/>
    <property type="evidence" value="ECO:0007669"/>
    <property type="project" value="UniProtKB-ARBA"/>
</dbReference>
<dbReference type="MEROPS" id="C51.001"/>
<accession>Q5NTY4</accession>
<dbReference type="GO" id="GO:0071555">
    <property type="term" value="P:cell wall organization"/>
    <property type="evidence" value="ECO:0007669"/>
    <property type="project" value="UniProtKB-KW"/>
</dbReference>
<evidence type="ECO:0000259" key="10">
    <source>
        <dbReference type="PROSITE" id="PS50911"/>
    </source>
</evidence>
<dbReference type="GO" id="GO:0009254">
    <property type="term" value="P:peptidoglycan turnover"/>
    <property type="evidence" value="ECO:0007669"/>
    <property type="project" value="TreeGrafter"/>
</dbReference>
<dbReference type="InterPro" id="IPR051206">
    <property type="entry name" value="NAMLAA_amidase_2"/>
</dbReference>
<evidence type="ECO:0000256" key="6">
    <source>
        <dbReference type="ARBA" id="ARBA00022801"/>
    </source>
</evidence>
<proteinExistence type="inferred from homology"/>
<reference evidence="11" key="1">
    <citation type="journal article" date="2005" name="Gene">
        <title>The two-component cell lysis genes holWMY and lysWMY of the Staphylococcus warneri M phage varphiWMY: cloning, sequencing, expression, and mutational analysis in Escherichia coli.</title>
        <authorList>
            <person name="Yokoi K.J."/>
            <person name="Kawahigashi N."/>
            <person name="Uchida M."/>
            <person name="Sugahara K."/>
            <person name="Shinohara M."/>
            <person name="Kawasaki K."/>
            <person name="Nakamura S."/>
            <person name="Taketo A."/>
            <person name="Kodaira K."/>
        </authorList>
    </citation>
    <scope>NUCLEOTIDE SEQUENCE</scope>
</reference>
<dbReference type="InterPro" id="IPR036505">
    <property type="entry name" value="Amidase/PGRP_sf"/>
</dbReference>
<dbReference type="CDD" id="cd06583">
    <property type="entry name" value="PGRP"/>
    <property type="match status" value="1"/>
</dbReference>
<comment type="catalytic activity">
    <reaction evidence="1">
        <text>Hydrolyzes the link between N-acetylmuramoyl residues and L-amino acid residues in certain cell-wall glycopeptides.</text>
        <dbReference type="EC" id="3.5.1.28"/>
    </reaction>
</comment>
<comment type="similarity">
    <text evidence="2">Belongs to the N-acetylmuramoyl-L-alanine amidase 2 family.</text>
</comment>
<organism evidence="11">
    <name type="scientific">Staphylococcus phage phiWMY</name>
    <dbReference type="NCBI Taxonomy" id="284052"/>
    <lineage>
        <taxon>Viruses</taxon>
    </lineage>
</organism>
<dbReference type="InterPro" id="IPR003646">
    <property type="entry name" value="SH3-like_bac-type"/>
</dbReference>
<keyword evidence="6" id="KW-0378">Hydrolase</keyword>
<evidence type="ECO:0000256" key="8">
    <source>
        <dbReference type="ARBA" id="ARBA00042615"/>
    </source>
</evidence>
<evidence type="ECO:0000256" key="5">
    <source>
        <dbReference type="ARBA" id="ARBA00022638"/>
    </source>
</evidence>
<dbReference type="EMBL" id="AB182649">
    <property type="protein sequence ID" value="BAD83402.1"/>
    <property type="molecule type" value="Genomic_DNA"/>
</dbReference>
<evidence type="ECO:0000256" key="3">
    <source>
        <dbReference type="ARBA" id="ARBA00011901"/>
    </source>
</evidence>
<dbReference type="SUPFAM" id="SSF55846">
    <property type="entry name" value="N-acetylmuramoyl-L-alanine amidase-like"/>
    <property type="match status" value="1"/>
</dbReference>
<dbReference type="SMART" id="SM00287">
    <property type="entry name" value="SH3b"/>
    <property type="match status" value="1"/>
</dbReference>
<dbReference type="SMART" id="SM00644">
    <property type="entry name" value="Ami_2"/>
    <property type="match status" value="1"/>
</dbReference>
<evidence type="ECO:0000256" key="9">
    <source>
        <dbReference type="ARBA" id="ARBA00047204"/>
    </source>
</evidence>
<dbReference type="SMR" id="Q5NTY4"/>
<evidence type="ECO:0000256" key="7">
    <source>
        <dbReference type="ARBA" id="ARBA00023316"/>
    </source>
</evidence>
<dbReference type="SUPFAM" id="SSF54001">
    <property type="entry name" value="Cysteine proteinases"/>
    <property type="match status" value="1"/>
</dbReference>
<evidence type="ECO:0000313" key="11">
    <source>
        <dbReference type="EMBL" id="BAD83402.1"/>
    </source>
</evidence>
<dbReference type="Gene3D" id="2.30.30.40">
    <property type="entry name" value="SH3 Domains"/>
    <property type="match status" value="1"/>
</dbReference>
<evidence type="ECO:0000256" key="4">
    <source>
        <dbReference type="ARBA" id="ARBA00022529"/>
    </source>
</evidence>
<dbReference type="GO" id="GO:0009253">
    <property type="term" value="P:peptidoglycan catabolic process"/>
    <property type="evidence" value="ECO:0007669"/>
    <property type="project" value="InterPro"/>
</dbReference>
<dbReference type="InterPro" id="IPR038765">
    <property type="entry name" value="Papain-like_cys_pep_sf"/>
</dbReference>
<dbReference type="GO" id="GO:0042742">
    <property type="term" value="P:defense response to bacterium"/>
    <property type="evidence" value="ECO:0007669"/>
    <property type="project" value="UniProtKB-KW"/>
</dbReference>
<dbReference type="Gene3D" id="3.90.1720.10">
    <property type="entry name" value="endopeptidase domain like (from Nostoc punctiforme)"/>
    <property type="match status" value="1"/>
</dbReference>
<sequence length="477" mass="53984">MKTKAQAKSWINSKIGKGIDWDGMYGYQCMDEAVDYIHHVTDGKVTMWGNAIDAPKNNFQGLCTVYTNTPEFRPAYGDVIVWSYGTFATYGHIAIVVNPDPYGDLQYITVLEQNWNGNGIYKTEFATIRTHDYTGVSHFIRPKFADEVKETAKTVNKLSVQKKIVTPKNSVERIKNYVKTSGYINGEHYELYNRGHKPKGVVIHNTAGTASATQEGQRLTNMTFQQLANGVAHVYIDKNTIYETLPEDRIAWHVAQQYGNTEFYGIEVCGSRNTDKEQFLANEQVAFQEAARRLKSWGMRANRNTVRLHHTFSSTECPDMSMLLHTGYSMKNGKPTQDITNKCADYFMKQINAYIDGKQPTSTVVGSSSSNKLKAKNKDKSTGWNTNEYGTLWKKEHATFTCGVRQGIVTRTTGPFTSCPQAGVLYYGQSVNYDTVCKQDGYVWISWTTSDGYDVWMPIRTWDRSTDKVSEIWGTIS</sequence>
<dbReference type="InterPro" id="IPR007921">
    <property type="entry name" value="CHAP_dom"/>
</dbReference>
<keyword evidence="7" id="KW-0961">Cell wall biogenesis/degradation</keyword>
<feature type="domain" description="Peptidase C51" evidence="10">
    <location>
        <begin position="4"/>
        <end position="141"/>
    </location>
</feature>
<evidence type="ECO:0000256" key="1">
    <source>
        <dbReference type="ARBA" id="ARBA00001561"/>
    </source>
</evidence>
<dbReference type="PROSITE" id="PS50911">
    <property type="entry name" value="CHAP"/>
    <property type="match status" value="1"/>
</dbReference>
<dbReference type="Gene3D" id="3.40.80.10">
    <property type="entry name" value="Peptidoglycan recognition protein-like"/>
    <property type="match status" value="1"/>
</dbReference>
<dbReference type="Pfam" id="PF01510">
    <property type="entry name" value="Amidase_2"/>
    <property type="match status" value="1"/>
</dbReference>
<keyword evidence="4" id="KW-0929">Antimicrobial</keyword>
<dbReference type="GO" id="GO:0008745">
    <property type="term" value="F:N-acetylmuramoyl-L-alanine amidase activity"/>
    <property type="evidence" value="ECO:0007669"/>
    <property type="project" value="UniProtKB-EC"/>
</dbReference>
<dbReference type="PANTHER" id="PTHR30417">
    <property type="entry name" value="N-ACETYLMURAMOYL-L-ALANINE AMIDASE AMID"/>
    <property type="match status" value="1"/>
</dbReference>
<dbReference type="PANTHER" id="PTHR30417:SF1">
    <property type="entry name" value="N-ACETYLMURAMOYL-L-ALANINE AMIDASE AMID"/>
    <property type="match status" value="1"/>
</dbReference>
<dbReference type="Pfam" id="PF08460">
    <property type="entry name" value="SH3_5"/>
    <property type="match status" value="1"/>
</dbReference>